<dbReference type="Proteomes" id="UP000007266">
    <property type="component" value="Linkage group 5"/>
</dbReference>
<organism evidence="1 2">
    <name type="scientific">Tribolium castaneum</name>
    <name type="common">Red flour beetle</name>
    <dbReference type="NCBI Taxonomy" id="7070"/>
    <lineage>
        <taxon>Eukaryota</taxon>
        <taxon>Metazoa</taxon>
        <taxon>Ecdysozoa</taxon>
        <taxon>Arthropoda</taxon>
        <taxon>Hexapoda</taxon>
        <taxon>Insecta</taxon>
        <taxon>Pterygota</taxon>
        <taxon>Neoptera</taxon>
        <taxon>Endopterygota</taxon>
        <taxon>Coleoptera</taxon>
        <taxon>Polyphaga</taxon>
        <taxon>Cucujiformia</taxon>
        <taxon>Tenebrionidae</taxon>
        <taxon>Tenebrionidae incertae sedis</taxon>
        <taxon>Tribolium</taxon>
    </lineage>
</organism>
<evidence type="ECO:0000313" key="1">
    <source>
        <dbReference type="EMBL" id="EFA04068.1"/>
    </source>
</evidence>
<proteinExistence type="predicted"/>
<accession>D6WL65</accession>
<keyword evidence="2" id="KW-1185">Reference proteome</keyword>
<dbReference type="InParanoid" id="D6WL65"/>
<gene>
    <name evidence="1" type="primary">GLEAN_14302</name>
    <name evidence="1" type="ORF">TcasGA2_TC014302</name>
</gene>
<reference evidence="1 2" key="2">
    <citation type="journal article" date="2010" name="Nucleic Acids Res.">
        <title>BeetleBase in 2010: revisions to provide comprehensive genomic information for Tribolium castaneum.</title>
        <authorList>
            <person name="Kim H.S."/>
            <person name="Murphy T."/>
            <person name="Xia J."/>
            <person name="Caragea D."/>
            <person name="Park Y."/>
            <person name="Beeman R.W."/>
            <person name="Lorenzen M.D."/>
            <person name="Butcher S."/>
            <person name="Manak J.R."/>
            <person name="Brown S.J."/>
        </authorList>
    </citation>
    <scope>GENOME REANNOTATION</scope>
    <source>
        <strain evidence="1 2">Georgia GA2</strain>
    </source>
</reference>
<protein>
    <submittedName>
        <fullName evidence="1">Uncharacterized protein</fullName>
    </submittedName>
</protein>
<dbReference type="AlphaFoldDB" id="D6WL65"/>
<dbReference type="HOGENOM" id="CLU_1316948_0_0_1"/>
<name>D6WL65_TRICA</name>
<sequence>MPLMIAKRKRCSFANDFISNGFIYNRSCWSLYNGRHIRSPAGFRPEKPAIGYYDRILTISGREPGSPESLAIILTSLGVLELSLIQSYDLAQVCHTGPTAFRWMFYLDNFNGQCGLKRICHRQIRIIEGRTKNRDGPLNLSGLFSEECLRGYAAISITKYSVYTDAVKNTKHNTRATSQSGATMRQHQTIPTTTPNHLRLLSYEYISTA</sequence>
<reference evidence="1 2" key="1">
    <citation type="journal article" date="2008" name="Nature">
        <title>The genome of the model beetle and pest Tribolium castaneum.</title>
        <authorList>
            <consortium name="Tribolium Genome Sequencing Consortium"/>
            <person name="Richards S."/>
            <person name="Gibbs R.A."/>
            <person name="Weinstock G.M."/>
            <person name="Brown S.J."/>
            <person name="Denell R."/>
            <person name="Beeman R.W."/>
            <person name="Gibbs R."/>
            <person name="Beeman R.W."/>
            <person name="Brown S.J."/>
            <person name="Bucher G."/>
            <person name="Friedrich M."/>
            <person name="Grimmelikhuijzen C.J."/>
            <person name="Klingler M."/>
            <person name="Lorenzen M."/>
            <person name="Richards S."/>
            <person name="Roth S."/>
            <person name="Schroder R."/>
            <person name="Tautz D."/>
            <person name="Zdobnov E.M."/>
            <person name="Muzny D."/>
            <person name="Gibbs R.A."/>
            <person name="Weinstock G.M."/>
            <person name="Attaway T."/>
            <person name="Bell S."/>
            <person name="Buhay C.J."/>
            <person name="Chandrabose M.N."/>
            <person name="Chavez D."/>
            <person name="Clerk-Blankenburg K.P."/>
            <person name="Cree A."/>
            <person name="Dao M."/>
            <person name="Davis C."/>
            <person name="Chacko J."/>
            <person name="Dinh H."/>
            <person name="Dugan-Rocha S."/>
            <person name="Fowler G."/>
            <person name="Garner T.T."/>
            <person name="Garnes J."/>
            <person name="Gnirke A."/>
            <person name="Hawes A."/>
            <person name="Hernandez J."/>
            <person name="Hines S."/>
            <person name="Holder M."/>
            <person name="Hume J."/>
            <person name="Jhangiani S.N."/>
            <person name="Joshi V."/>
            <person name="Khan Z.M."/>
            <person name="Jackson L."/>
            <person name="Kovar C."/>
            <person name="Kowis A."/>
            <person name="Lee S."/>
            <person name="Lewis L.R."/>
            <person name="Margolis J."/>
            <person name="Morgan M."/>
            <person name="Nazareth L.V."/>
            <person name="Nguyen N."/>
            <person name="Okwuonu G."/>
            <person name="Parker D."/>
            <person name="Richards S."/>
            <person name="Ruiz S.J."/>
            <person name="Santibanez J."/>
            <person name="Savard J."/>
            <person name="Scherer S.E."/>
            <person name="Schneider B."/>
            <person name="Sodergren E."/>
            <person name="Tautz D."/>
            <person name="Vattahil S."/>
            <person name="Villasana D."/>
            <person name="White C.S."/>
            <person name="Wright R."/>
            <person name="Park Y."/>
            <person name="Beeman R.W."/>
            <person name="Lord J."/>
            <person name="Oppert B."/>
            <person name="Lorenzen M."/>
            <person name="Brown S."/>
            <person name="Wang L."/>
            <person name="Savard J."/>
            <person name="Tautz D."/>
            <person name="Richards S."/>
            <person name="Weinstock G."/>
            <person name="Gibbs R.A."/>
            <person name="Liu Y."/>
            <person name="Worley K."/>
            <person name="Weinstock G."/>
            <person name="Elsik C.G."/>
            <person name="Reese J.T."/>
            <person name="Elhaik E."/>
            <person name="Landan G."/>
            <person name="Graur D."/>
            <person name="Arensburger P."/>
            <person name="Atkinson P."/>
            <person name="Beeman R.W."/>
            <person name="Beidler J."/>
            <person name="Brown S.J."/>
            <person name="Demuth J.P."/>
            <person name="Drury D.W."/>
            <person name="Du Y.Z."/>
            <person name="Fujiwara H."/>
            <person name="Lorenzen M."/>
            <person name="Maselli V."/>
            <person name="Osanai M."/>
            <person name="Park Y."/>
            <person name="Robertson H.M."/>
            <person name="Tu Z."/>
            <person name="Wang J.J."/>
            <person name="Wang S."/>
            <person name="Richards S."/>
            <person name="Song H."/>
            <person name="Zhang L."/>
            <person name="Sodergren E."/>
            <person name="Werner D."/>
            <person name="Stanke M."/>
            <person name="Morgenstern B."/>
            <person name="Solovyev V."/>
            <person name="Kosarev P."/>
            <person name="Brown G."/>
            <person name="Chen H.C."/>
            <person name="Ermolaeva O."/>
            <person name="Hlavina W."/>
            <person name="Kapustin Y."/>
            <person name="Kiryutin B."/>
            <person name="Kitts P."/>
            <person name="Maglott D."/>
            <person name="Pruitt K."/>
            <person name="Sapojnikov V."/>
            <person name="Souvorov A."/>
            <person name="Mackey A.J."/>
            <person name="Waterhouse R.M."/>
            <person name="Wyder S."/>
            <person name="Zdobnov E.M."/>
            <person name="Zdobnov E.M."/>
            <person name="Wyder S."/>
            <person name="Kriventseva E.V."/>
            <person name="Kadowaki T."/>
            <person name="Bork P."/>
            <person name="Aranda M."/>
            <person name="Bao R."/>
            <person name="Beermann A."/>
            <person name="Berns N."/>
            <person name="Bolognesi R."/>
            <person name="Bonneton F."/>
            <person name="Bopp D."/>
            <person name="Brown S.J."/>
            <person name="Bucher G."/>
            <person name="Butts T."/>
            <person name="Chaumot A."/>
            <person name="Denell R.E."/>
            <person name="Ferrier D.E."/>
            <person name="Friedrich M."/>
            <person name="Gordon C.M."/>
            <person name="Jindra M."/>
            <person name="Klingler M."/>
            <person name="Lan Q."/>
            <person name="Lattorff H.M."/>
            <person name="Laudet V."/>
            <person name="von Levetsow C."/>
            <person name="Liu Z."/>
            <person name="Lutz R."/>
            <person name="Lynch J.A."/>
            <person name="da Fonseca R.N."/>
            <person name="Posnien N."/>
            <person name="Reuter R."/>
            <person name="Roth S."/>
            <person name="Savard J."/>
            <person name="Schinko J.B."/>
            <person name="Schmitt C."/>
            <person name="Schoppmeier M."/>
            <person name="Schroder R."/>
            <person name="Shippy T.D."/>
            <person name="Simonnet F."/>
            <person name="Marques-Souza H."/>
            <person name="Tautz D."/>
            <person name="Tomoyasu Y."/>
            <person name="Trauner J."/>
            <person name="Van der Zee M."/>
            <person name="Vervoort M."/>
            <person name="Wittkopp N."/>
            <person name="Wimmer E.A."/>
            <person name="Yang X."/>
            <person name="Jones A.K."/>
            <person name="Sattelle D.B."/>
            <person name="Ebert P.R."/>
            <person name="Nelson D."/>
            <person name="Scott J.G."/>
            <person name="Beeman R.W."/>
            <person name="Muthukrishnan S."/>
            <person name="Kramer K.J."/>
            <person name="Arakane Y."/>
            <person name="Beeman R.W."/>
            <person name="Zhu Q."/>
            <person name="Hogenkamp D."/>
            <person name="Dixit R."/>
            <person name="Oppert B."/>
            <person name="Jiang H."/>
            <person name="Zou Z."/>
            <person name="Marshall J."/>
            <person name="Elpidina E."/>
            <person name="Vinokurov K."/>
            <person name="Oppert C."/>
            <person name="Zou Z."/>
            <person name="Evans J."/>
            <person name="Lu Z."/>
            <person name="Zhao P."/>
            <person name="Sumathipala N."/>
            <person name="Altincicek B."/>
            <person name="Vilcinskas A."/>
            <person name="Williams M."/>
            <person name="Hultmark D."/>
            <person name="Hetru C."/>
            <person name="Jiang H."/>
            <person name="Grimmelikhuijzen C.J."/>
            <person name="Hauser F."/>
            <person name="Cazzamali G."/>
            <person name="Williamson M."/>
            <person name="Park Y."/>
            <person name="Li B."/>
            <person name="Tanaka Y."/>
            <person name="Predel R."/>
            <person name="Neupert S."/>
            <person name="Schachtner J."/>
            <person name="Verleyen P."/>
            <person name="Raible F."/>
            <person name="Bork P."/>
            <person name="Friedrich M."/>
            <person name="Walden K.K."/>
            <person name="Robertson H.M."/>
            <person name="Angeli S."/>
            <person name="Foret S."/>
            <person name="Bucher G."/>
            <person name="Schuetz S."/>
            <person name="Maleszka R."/>
            <person name="Wimmer E.A."/>
            <person name="Beeman R.W."/>
            <person name="Lorenzen M."/>
            <person name="Tomoyasu Y."/>
            <person name="Miller S.C."/>
            <person name="Grossmann D."/>
            <person name="Bucher G."/>
        </authorList>
    </citation>
    <scope>NUCLEOTIDE SEQUENCE [LARGE SCALE GENOMIC DNA]</scope>
    <source>
        <strain evidence="1 2">Georgia GA2</strain>
    </source>
</reference>
<evidence type="ECO:0000313" key="2">
    <source>
        <dbReference type="Proteomes" id="UP000007266"/>
    </source>
</evidence>
<dbReference type="EMBL" id="KQ971343">
    <property type="protein sequence ID" value="EFA04068.1"/>
    <property type="molecule type" value="Genomic_DNA"/>
</dbReference>